<dbReference type="SUPFAM" id="SSF51735">
    <property type="entry name" value="NAD(P)-binding Rossmann-fold domains"/>
    <property type="match status" value="1"/>
</dbReference>
<name>A0A660LIR6_9ACTN</name>
<dbReference type="Pfam" id="PF02423">
    <property type="entry name" value="OCD_Mu_crystall"/>
    <property type="match status" value="1"/>
</dbReference>
<reference evidence="2 3" key="1">
    <citation type="submission" date="2018-10" db="EMBL/GenBank/DDBJ databases">
        <title>Genomic Encyclopedia of Archaeal and Bacterial Type Strains, Phase II (KMG-II): from individual species to whole genera.</title>
        <authorList>
            <person name="Goeker M."/>
        </authorList>
    </citation>
    <scope>NUCLEOTIDE SEQUENCE [LARGE SCALE GENOMIC DNA]</scope>
    <source>
        <strain evidence="2 3">DSM 14954</strain>
    </source>
</reference>
<dbReference type="EMBL" id="RBIL01000001">
    <property type="protein sequence ID" value="RKQ92831.1"/>
    <property type="molecule type" value="Genomic_DNA"/>
</dbReference>
<dbReference type="InterPro" id="IPR023401">
    <property type="entry name" value="ODC_N"/>
</dbReference>
<evidence type="ECO:0000313" key="2">
    <source>
        <dbReference type="EMBL" id="RKQ92831.1"/>
    </source>
</evidence>
<dbReference type="GO" id="GO:0005737">
    <property type="term" value="C:cytoplasm"/>
    <property type="evidence" value="ECO:0007669"/>
    <property type="project" value="TreeGrafter"/>
</dbReference>
<sequence>MRPTYVSADDLATALGYAEAVDALDAAFREEDPSAGPVRSHLEIPAGELLLMPAHAARDAGVKLVTIAKGNPERGLPLIHGVYVLFAPETLVPVAIFDGAALTALRTAAVSALATRYLAAPAARRLVVFGAGAQARAHVHAMRAVRTIDHVTIVGGKSGRAADLVAELTSEGVAAQLGSAGAVADADIVCTCTTSSTPVFDAALVRPGTHVNAIGAYRPDARELEPALLSRARVVVETRSSALLEAGDVVLAIEDGALTDGALHELAPVVRGETTWSGTEITVFKSVGLALEDLAVAAAAAARLTAARPDDAGRP</sequence>
<dbReference type="AlphaFoldDB" id="A0A660LIR6"/>
<evidence type="ECO:0000256" key="1">
    <source>
        <dbReference type="ARBA" id="ARBA00008903"/>
    </source>
</evidence>
<dbReference type="PANTHER" id="PTHR13812">
    <property type="entry name" value="KETIMINE REDUCTASE MU-CRYSTALLIN"/>
    <property type="match status" value="1"/>
</dbReference>
<protein>
    <submittedName>
        <fullName evidence="2">Ornithine cyclodeaminase</fullName>
    </submittedName>
</protein>
<dbReference type="PIRSF" id="PIRSF001439">
    <property type="entry name" value="CryM"/>
    <property type="match status" value="1"/>
</dbReference>
<keyword evidence="3" id="KW-1185">Reference proteome</keyword>
<proteinExistence type="inferred from homology"/>
<evidence type="ECO:0000313" key="3">
    <source>
        <dbReference type="Proteomes" id="UP000278962"/>
    </source>
</evidence>
<dbReference type="InterPro" id="IPR036291">
    <property type="entry name" value="NAD(P)-bd_dom_sf"/>
</dbReference>
<gene>
    <name evidence="2" type="ORF">C8N24_2686</name>
</gene>
<organism evidence="2 3">
    <name type="scientific">Solirubrobacter pauli</name>
    <dbReference type="NCBI Taxonomy" id="166793"/>
    <lineage>
        <taxon>Bacteria</taxon>
        <taxon>Bacillati</taxon>
        <taxon>Actinomycetota</taxon>
        <taxon>Thermoleophilia</taxon>
        <taxon>Solirubrobacterales</taxon>
        <taxon>Solirubrobacteraceae</taxon>
        <taxon>Solirubrobacter</taxon>
    </lineage>
</organism>
<dbReference type="InterPro" id="IPR003462">
    <property type="entry name" value="ODC_Mu_crystall"/>
</dbReference>
<comment type="caution">
    <text evidence="2">The sequence shown here is derived from an EMBL/GenBank/DDBJ whole genome shotgun (WGS) entry which is preliminary data.</text>
</comment>
<dbReference type="GO" id="GO:0016491">
    <property type="term" value="F:oxidoreductase activity"/>
    <property type="evidence" value="ECO:0007669"/>
    <property type="project" value="UniProtKB-ARBA"/>
</dbReference>
<dbReference type="Proteomes" id="UP000278962">
    <property type="component" value="Unassembled WGS sequence"/>
</dbReference>
<accession>A0A660LIR6</accession>
<dbReference type="FunFam" id="3.40.50.720:FF:000311">
    <property type="entry name" value="Ornithine cyclodeaminase"/>
    <property type="match status" value="1"/>
</dbReference>
<dbReference type="Gene3D" id="3.30.1780.10">
    <property type="entry name" value="ornithine cyclodeaminase, domain 1"/>
    <property type="match status" value="1"/>
</dbReference>
<dbReference type="PANTHER" id="PTHR13812:SF19">
    <property type="entry name" value="KETIMINE REDUCTASE MU-CRYSTALLIN"/>
    <property type="match status" value="1"/>
</dbReference>
<comment type="similarity">
    <text evidence="1">Belongs to the ornithine cyclodeaminase/mu-crystallin family.</text>
</comment>
<dbReference type="GO" id="GO:0019752">
    <property type="term" value="P:carboxylic acid metabolic process"/>
    <property type="evidence" value="ECO:0007669"/>
    <property type="project" value="UniProtKB-ARBA"/>
</dbReference>
<dbReference type="Gene3D" id="3.40.50.720">
    <property type="entry name" value="NAD(P)-binding Rossmann-like Domain"/>
    <property type="match status" value="1"/>
</dbReference>